<reference evidence="2 3" key="1">
    <citation type="submission" date="2024-04" db="EMBL/GenBank/DDBJ databases">
        <authorList>
            <consortium name="Genoscope - CEA"/>
            <person name="William W."/>
        </authorList>
    </citation>
    <scope>NUCLEOTIDE SEQUENCE [LARGE SCALE GENOMIC DNA]</scope>
</reference>
<dbReference type="Gene3D" id="1.25.40.20">
    <property type="entry name" value="Ankyrin repeat-containing domain"/>
    <property type="match status" value="1"/>
</dbReference>
<dbReference type="InterPro" id="IPR002110">
    <property type="entry name" value="Ankyrin_rpt"/>
</dbReference>
<dbReference type="InterPro" id="IPR051616">
    <property type="entry name" value="Cul2-RING_E3_ligase_SR"/>
</dbReference>
<gene>
    <name evidence="2" type="ORF">GSLYS_00015218001</name>
</gene>
<evidence type="ECO:0000256" key="1">
    <source>
        <dbReference type="SAM" id="MobiDB-lite"/>
    </source>
</evidence>
<protein>
    <submittedName>
        <fullName evidence="2">Uncharacterized protein</fullName>
    </submittedName>
</protein>
<keyword evidence="3" id="KW-1185">Reference proteome</keyword>
<accession>A0AAV2I5X6</accession>
<organism evidence="2 3">
    <name type="scientific">Lymnaea stagnalis</name>
    <name type="common">Great pond snail</name>
    <name type="synonym">Helix stagnalis</name>
    <dbReference type="NCBI Taxonomy" id="6523"/>
    <lineage>
        <taxon>Eukaryota</taxon>
        <taxon>Metazoa</taxon>
        <taxon>Spiralia</taxon>
        <taxon>Lophotrochozoa</taxon>
        <taxon>Mollusca</taxon>
        <taxon>Gastropoda</taxon>
        <taxon>Heterobranchia</taxon>
        <taxon>Euthyneura</taxon>
        <taxon>Panpulmonata</taxon>
        <taxon>Hygrophila</taxon>
        <taxon>Lymnaeoidea</taxon>
        <taxon>Lymnaeidae</taxon>
        <taxon>Lymnaea</taxon>
    </lineage>
</organism>
<dbReference type="PANTHER" id="PTHR46224">
    <property type="entry name" value="ANKYRIN REPEAT FAMILY PROTEIN"/>
    <property type="match status" value="1"/>
</dbReference>
<dbReference type="SMART" id="SM00248">
    <property type="entry name" value="ANK"/>
    <property type="match status" value="6"/>
</dbReference>
<proteinExistence type="predicted"/>
<evidence type="ECO:0000313" key="2">
    <source>
        <dbReference type="EMBL" id="CAL1541612.1"/>
    </source>
</evidence>
<feature type="compositionally biased region" description="Basic residues" evidence="1">
    <location>
        <begin position="263"/>
        <end position="275"/>
    </location>
</feature>
<dbReference type="InterPro" id="IPR036770">
    <property type="entry name" value="Ankyrin_rpt-contain_sf"/>
</dbReference>
<name>A0AAV2I5X6_LYMST</name>
<dbReference type="PANTHER" id="PTHR46224:SF67">
    <property type="entry name" value="HSP70-HSP90 ORGANIZING PROTEIN 3-LIKE"/>
    <property type="match status" value="1"/>
</dbReference>
<dbReference type="EMBL" id="CAXITT010000443">
    <property type="protein sequence ID" value="CAL1541612.1"/>
    <property type="molecule type" value="Genomic_DNA"/>
</dbReference>
<comment type="caution">
    <text evidence="2">The sequence shown here is derived from an EMBL/GenBank/DDBJ whole genome shotgun (WGS) entry which is preliminary data.</text>
</comment>
<dbReference type="Pfam" id="PF12796">
    <property type="entry name" value="Ank_2"/>
    <property type="match status" value="1"/>
</dbReference>
<feature type="region of interest" description="Disordered" evidence="1">
    <location>
        <begin position="218"/>
        <end position="283"/>
    </location>
</feature>
<dbReference type="SUPFAM" id="SSF48403">
    <property type="entry name" value="Ankyrin repeat"/>
    <property type="match status" value="1"/>
</dbReference>
<dbReference type="AlphaFoldDB" id="A0AAV2I5X6"/>
<evidence type="ECO:0000313" key="3">
    <source>
        <dbReference type="Proteomes" id="UP001497497"/>
    </source>
</evidence>
<sequence length="837" mass="95157">MSKAVKETFAQAYYRLSHHNKDVHVCLCKEAASGKSLTSTCKTADDLDKRMKVIVRAVTSDASVAVSLVQSLLHPLSEPLTHQVTIWKDENNLDLLHHAIINKKHELIDHLLSSTSLFPQSYIPPANPYAHLAAMLGYKDCLRVILRHRPNDFFKVTNPHQRMILPEHILRGVKHHLGGRIEAKMNLLLQKIKTLTQSASLLEIAKNTSLSLLLEEDGKTVQRRRRGRLPPLVKPPGSDEETEQKQPVPPVAVRSNRTEQKDRKVKSPPHTKHVQKVPDAVEKKQRTVTPLPIVVEAVKKHMSGQHVITVSWDVLSAENHGVIRGAGFPVKVNFNGDASSSRPGVTLEKIPTSLKSFKRCLSPCYKHDEVRVTCSQLKRTAVVQLKHRYSTASSDSDLSAKAKKVIELGVRGNKKYKSFKPKLEQRMHDSEDSTFSAYNKTPLTLASEFGHLDCVLFILEHTIQKRAPQLNINNPLTLAIQARNPQAVLLLLNSKWSQGDFQCAVLLSIRELYPEGLAALLSEKKKKSGALIGGANLFHLLYTQSLVDLRYEMMPEMTRVLINCKEDVNAHNIPRTYPLYTLICCAFNVVDVKKLVYFIECMKMLLEARANPHFYEEGNQGDFTKTEFSRKGFSSAMNCIFDSAKSSIEYFENRNWSRLLLKKFVATVEKYDQSNRRILKYDLFNYIRIISCTIGVDLSVIKSLLRFGADPDVKESNKYSINVYFDLILPYLTKFEVIDSYDRYLKELSDLMFICHGMSYTCLREALDIFLNEHLLNPPIQALPVCRLFSYLMHNMVKSPRPLTEITSNAIWILLNRNRKRALMLPIPSDLLAYVIP</sequence>
<dbReference type="Proteomes" id="UP001497497">
    <property type="component" value="Unassembled WGS sequence"/>
</dbReference>